<dbReference type="Proteomes" id="UP000218418">
    <property type="component" value="Chromosome"/>
</dbReference>
<keyword evidence="2" id="KW-1185">Reference proteome</keyword>
<accession>A0A1Z4LHQ3</accession>
<gene>
    <name evidence="1" type="ORF">NIES267_02220</name>
</gene>
<dbReference type="OrthoDB" id="514513at2"/>
<name>A0A1Z4LHQ3_9CYAN</name>
<protein>
    <submittedName>
        <fullName evidence="1">Uncharacterized protein</fullName>
    </submittedName>
</protein>
<reference evidence="1 2" key="1">
    <citation type="submission" date="2017-06" db="EMBL/GenBank/DDBJ databases">
        <title>Genome sequencing of cyanobaciteial culture collection at National Institute for Environmental Studies (NIES).</title>
        <authorList>
            <person name="Hirose Y."/>
            <person name="Shimura Y."/>
            <person name="Fujisawa T."/>
            <person name="Nakamura Y."/>
            <person name="Kawachi M."/>
        </authorList>
    </citation>
    <scope>NUCLEOTIDE SEQUENCE [LARGE SCALE GENOMIC DNA]</scope>
    <source>
        <strain evidence="1 2">NIES-267</strain>
    </source>
</reference>
<dbReference type="AlphaFoldDB" id="A0A1Z4LHQ3"/>
<evidence type="ECO:0000313" key="2">
    <source>
        <dbReference type="Proteomes" id="UP000218418"/>
    </source>
</evidence>
<dbReference type="EMBL" id="AP018227">
    <property type="protein sequence ID" value="BAY80757.1"/>
    <property type="molecule type" value="Genomic_DNA"/>
</dbReference>
<sequence length="151" mass="17147">MIPTIYKSKLSHLMSYPTSAGKLSSALAGVPQINDLSISFFASYQDPSKLANPCQILHIGYSYQQVSLTSSNEFIAQGYYEAKWHIMVYPVPRTRVSIVKSKLAEEGLQKVREWLHLHKDATGQYGNCWLHLFYDVDANLLTYEEQDKLLG</sequence>
<evidence type="ECO:0000313" key="1">
    <source>
        <dbReference type="EMBL" id="BAY80757.1"/>
    </source>
</evidence>
<proteinExistence type="predicted"/>
<organism evidence="1 2">
    <name type="scientific">Calothrix parasitica NIES-267</name>
    <dbReference type="NCBI Taxonomy" id="1973488"/>
    <lineage>
        <taxon>Bacteria</taxon>
        <taxon>Bacillati</taxon>
        <taxon>Cyanobacteriota</taxon>
        <taxon>Cyanophyceae</taxon>
        <taxon>Nostocales</taxon>
        <taxon>Calotrichaceae</taxon>
        <taxon>Calothrix</taxon>
    </lineage>
</organism>